<dbReference type="AlphaFoldDB" id="A0A7W3PD10"/>
<dbReference type="EMBL" id="JACGWV010000001">
    <property type="protein sequence ID" value="MBA8807236.1"/>
    <property type="molecule type" value="Genomic_DNA"/>
</dbReference>
<name>A0A7W3PD10_9MICO</name>
<protein>
    <recommendedName>
        <fullName evidence="3">DUF2262 domain-containing protein</fullName>
    </recommendedName>
</protein>
<keyword evidence="2" id="KW-1185">Reference proteome</keyword>
<dbReference type="Proteomes" id="UP000540568">
    <property type="component" value="Unassembled WGS sequence"/>
</dbReference>
<proteinExistence type="predicted"/>
<reference evidence="1 2" key="1">
    <citation type="submission" date="2020-07" db="EMBL/GenBank/DDBJ databases">
        <title>Sequencing the genomes of 1000 actinobacteria strains.</title>
        <authorList>
            <person name="Klenk H.-P."/>
        </authorList>
    </citation>
    <scope>NUCLEOTIDE SEQUENCE [LARGE SCALE GENOMIC DNA]</scope>
    <source>
        <strain evidence="1 2">DSM 44121</strain>
    </source>
</reference>
<evidence type="ECO:0000313" key="2">
    <source>
        <dbReference type="Proteomes" id="UP000540568"/>
    </source>
</evidence>
<accession>A0A7W3PD10</accession>
<dbReference type="RefSeq" id="WP_182614848.1">
    <property type="nucleotide sequence ID" value="NZ_BAAATF010000005.1"/>
</dbReference>
<sequence>MSTAAEVPERLEIAGTTFVRIESPESIACWAARSDGPGDVDDPPPVSVVVEPAAAPGEPALDLAAVVLERFAELADAGAAYLRERLAEPEFGLDDTERAALAAPDPPFEEPEAVVWDDGTWLLRFAESSLGLADPYGIGVLFEGTEPTGVEDLSSADLM</sequence>
<gene>
    <name evidence="1" type="ORF">FHX71_001178</name>
</gene>
<evidence type="ECO:0008006" key="3">
    <source>
        <dbReference type="Google" id="ProtNLM"/>
    </source>
</evidence>
<evidence type="ECO:0000313" key="1">
    <source>
        <dbReference type="EMBL" id="MBA8807236.1"/>
    </source>
</evidence>
<organism evidence="1 2">
    <name type="scientific">Promicromonospora sukumoe</name>
    <dbReference type="NCBI Taxonomy" id="88382"/>
    <lineage>
        <taxon>Bacteria</taxon>
        <taxon>Bacillati</taxon>
        <taxon>Actinomycetota</taxon>
        <taxon>Actinomycetes</taxon>
        <taxon>Micrococcales</taxon>
        <taxon>Promicromonosporaceae</taxon>
        <taxon>Promicromonospora</taxon>
    </lineage>
</organism>
<comment type="caution">
    <text evidence="1">The sequence shown here is derived from an EMBL/GenBank/DDBJ whole genome shotgun (WGS) entry which is preliminary data.</text>
</comment>